<keyword evidence="9 11" id="KW-0505">Motor protein</keyword>
<proteinExistence type="inferred from homology"/>
<dbReference type="InterPro" id="IPR001609">
    <property type="entry name" value="Myosin_head_motor_dom-like"/>
</dbReference>
<dbReference type="InterPro" id="IPR027417">
    <property type="entry name" value="P-loop_NTPase"/>
</dbReference>
<evidence type="ECO:0000256" key="6">
    <source>
        <dbReference type="ARBA" id="ARBA00022860"/>
    </source>
</evidence>
<dbReference type="GO" id="GO:0005524">
    <property type="term" value="F:ATP binding"/>
    <property type="evidence" value="ECO:0007669"/>
    <property type="project" value="UniProtKB-UniRule"/>
</dbReference>
<keyword evidence="7" id="KW-0175">Coiled coil</keyword>
<dbReference type="PROSITE" id="PS51456">
    <property type="entry name" value="MYOSIN_MOTOR"/>
    <property type="match status" value="1"/>
</dbReference>
<feature type="domain" description="Myosin N-terminal SH3-like" evidence="13">
    <location>
        <begin position="31"/>
        <end position="81"/>
    </location>
</feature>
<evidence type="ECO:0008006" key="15">
    <source>
        <dbReference type="Google" id="ProtNLM"/>
    </source>
</evidence>
<protein>
    <recommendedName>
        <fullName evidence="15">Myosin-11-like</fullName>
    </recommendedName>
</protein>
<evidence type="ECO:0000259" key="13">
    <source>
        <dbReference type="PROSITE" id="PS51844"/>
    </source>
</evidence>
<keyword evidence="6" id="KW-0112">Calmodulin-binding</keyword>
<dbReference type="InterPro" id="IPR004009">
    <property type="entry name" value="SH3_Myosin"/>
</dbReference>
<feature type="domain" description="Myosin motor" evidence="12">
    <location>
        <begin position="85"/>
        <end position="272"/>
    </location>
</feature>
<evidence type="ECO:0000256" key="8">
    <source>
        <dbReference type="ARBA" id="ARBA00023123"/>
    </source>
</evidence>
<comment type="subcellular location">
    <subcellularLocation>
        <location evidence="1">Cytoplasm</location>
    </subcellularLocation>
</comment>
<dbReference type="GO" id="GO:0016459">
    <property type="term" value="C:myosin complex"/>
    <property type="evidence" value="ECO:0007669"/>
    <property type="project" value="UniProtKB-KW"/>
</dbReference>
<dbReference type="PROSITE" id="PS51844">
    <property type="entry name" value="SH3_LIKE"/>
    <property type="match status" value="1"/>
</dbReference>
<dbReference type="FunFam" id="2.30.30.360:FF:000001">
    <property type="entry name" value="Myosin heavy chain"/>
    <property type="match status" value="1"/>
</dbReference>
<evidence type="ECO:0000256" key="3">
    <source>
        <dbReference type="ARBA" id="ARBA00022490"/>
    </source>
</evidence>
<dbReference type="GO" id="GO:0051015">
    <property type="term" value="F:actin filament binding"/>
    <property type="evidence" value="ECO:0007669"/>
    <property type="project" value="InterPro"/>
</dbReference>
<dbReference type="Ensembl" id="ENSUMAT00000008944.1">
    <property type="protein sequence ID" value="ENSUMAP00000007461.1"/>
    <property type="gene ID" value="ENSUMAG00000005706.1"/>
</dbReference>
<reference evidence="14" key="1">
    <citation type="submission" date="2019-03" db="UniProtKB">
        <authorList>
            <consortium name="Ensembl"/>
        </authorList>
    </citation>
    <scope>IDENTIFICATION</scope>
</reference>
<dbReference type="SMART" id="SM00242">
    <property type="entry name" value="MYSc"/>
    <property type="match status" value="1"/>
</dbReference>
<evidence type="ECO:0000256" key="1">
    <source>
        <dbReference type="ARBA" id="ARBA00004496"/>
    </source>
</evidence>
<dbReference type="SUPFAM" id="SSF52540">
    <property type="entry name" value="P-loop containing nucleoside triphosphate hydrolases"/>
    <property type="match status" value="1"/>
</dbReference>
<keyword evidence="4 11" id="KW-0547">Nucleotide-binding</keyword>
<dbReference type="Gene3D" id="3.40.850.10">
    <property type="entry name" value="Kinesin motor domain"/>
    <property type="match status" value="1"/>
</dbReference>
<dbReference type="GO" id="GO:0005516">
    <property type="term" value="F:calmodulin binding"/>
    <property type="evidence" value="ECO:0007669"/>
    <property type="project" value="UniProtKB-KW"/>
</dbReference>
<evidence type="ECO:0000256" key="4">
    <source>
        <dbReference type="ARBA" id="ARBA00022741"/>
    </source>
</evidence>
<dbReference type="GO" id="GO:0016020">
    <property type="term" value="C:membrane"/>
    <property type="evidence" value="ECO:0007669"/>
    <property type="project" value="TreeGrafter"/>
</dbReference>
<evidence type="ECO:0000256" key="2">
    <source>
        <dbReference type="ARBA" id="ARBA00008314"/>
    </source>
</evidence>
<dbReference type="PANTHER" id="PTHR13140">
    <property type="entry name" value="MYOSIN"/>
    <property type="match status" value="1"/>
</dbReference>
<keyword evidence="5 11" id="KW-0067">ATP-binding</keyword>
<dbReference type="GeneTree" id="ENSGT00940000155421"/>
<dbReference type="Pfam" id="PF02736">
    <property type="entry name" value="Myosin_N"/>
    <property type="match status" value="1"/>
</dbReference>
<sequence length="272" mass="29639">MAQKSQLSDDEKFLFVDKNFVNSPVAQADWAAKKLVWVPSEKQGFEAASIKEEKGDEVIVELVENGKKVTVGKDDIQKMNPPKFSKVEDMAELTCLNEASVLHNLRERYFSGLIYTYSGLFCVVVNPYKQLPIYSEKIVDMYKGKKRHEMPPHIYAIADTAYRSMLQGEPPAEGRCAGESGAGKTENTKKVIQYLAVVASSHKGKKDTSITVSAALVSGRAIVHGSLGSTGRPGSTFHGPLARQLIGGVFFQLGEPFQSASGGIIILRGPVS</sequence>
<dbReference type="FunFam" id="3.40.850.10:FF:000101">
    <property type="entry name" value="Slow myosin heavy chain 2"/>
    <property type="match status" value="1"/>
</dbReference>
<dbReference type="Pfam" id="PF00063">
    <property type="entry name" value="Myosin_head"/>
    <property type="match status" value="1"/>
</dbReference>
<dbReference type="Gene3D" id="2.30.30.360">
    <property type="entry name" value="Myosin S1 fragment, N-terminal"/>
    <property type="match status" value="1"/>
</dbReference>
<evidence type="ECO:0000313" key="14">
    <source>
        <dbReference type="Ensembl" id="ENSUMAP00000007461"/>
    </source>
</evidence>
<accession>A0A452TH53</accession>
<organism evidence="14">
    <name type="scientific">Ursus maritimus</name>
    <name type="common">Polar bear</name>
    <name type="synonym">Thalarctos maritimus</name>
    <dbReference type="NCBI Taxonomy" id="29073"/>
    <lineage>
        <taxon>Eukaryota</taxon>
        <taxon>Metazoa</taxon>
        <taxon>Chordata</taxon>
        <taxon>Craniata</taxon>
        <taxon>Vertebrata</taxon>
        <taxon>Euteleostomi</taxon>
        <taxon>Mammalia</taxon>
        <taxon>Eutheria</taxon>
        <taxon>Laurasiatheria</taxon>
        <taxon>Carnivora</taxon>
        <taxon>Caniformia</taxon>
        <taxon>Ursidae</taxon>
        <taxon>Ursus</taxon>
    </lineage>
</organism>
<dbReference type="InterPro" id="IPR036961">
    <property type="entry name" value="Kinesin_motor_dom_sf"/>
</dbReference>
<comment type="similarity">
    <text evidence="2 11">Belongs to the TRAFAC class myosin-kinesin ATPase superfamily. Myosin family.</text>
</comment>
<dbReference type="PRINTS" id="PR00193">
    <property type="entry name" value="MYOSINHEAVY"/>
</dbReference>
<dbReference type="SUPFAM" id="SSF50084">
    <property type="entry name" value="Myosin S1 fragment, N-terminal domain"/>
    <property type="match status" value="1"/>
</dbReference>
<dbReference type="GO" id="GO:0007015">
    <property type="term" value="P:actin filament organization"/>
    <property type="evidence" value="ECO:0007669"/>
    <property type="project" value="TreeGrafter"/>
</dbReference>
<dbReference type="OMA" id="CEIKMAK"/>
<evidence type="ECO:0000256" key="5">
    <source>
        <dbReference type="ARBA" id="ARBA00022840"/>
    </source>
</evidence>
<evidence type="ECO:0000259" key="12">
    <source>
        <dbReference type="PROSITE" id="PS51456"/>
    </source>
</evidence>
<dbReference type="InterPro" id="IPR008989">
    <property type="entry name" value="Myosin_S1_N"/>
</dbReference>
<evidence type="ECO:0000256" key="11">
    <source>
        <dbReference type="PROSITE-ProRule" id="PRU00782"/>
    </source>
</evidence>
<evidence type="ECO:0000256" key="9">
    <source>
        <dbReference type="ARBA" id="ARBA00023175"/>
    </source>
</evidence>
<keyword evidence="10 11" id="KW-0009">Actin-binding</keyword>
<dbReference type="AlphaFoldDB" id="A0A452TH53"/>
<dbReference type="GO" id="GO:0005737">
    <property type="term" value="C:cytoplasm"/>
    <property type="evidence" value="ECO:0007669"/>
    <property type="project" value="UniProtKB-SubCell"/>
</dbReference>
<dbReference type="PANTHER" id="PTHR13140:SF857">
    <property type="entry name" value="MYOSIN-11"/>
    <property type="match status" value="1"/>
</dbReference>
<feature type="binding site" evidence="11">
    <location>
        <begin position="178"/>
        <end position="185"/>
    </location>
    <ligand>
        <name>ATP</name>
        <dbReference type="ChEBI" id="CHEBI:30616"/>
    </ligand>
</feature>
<evidence type="ECO:0000256" key="10">
    <source>
        <dbReference type="ARBA" id="ARBA00023203"/>
    </source>
</evidence>
<dbReference type="GO" id="GO:0000146">
    <property type="term" value="F:microfilament motor activity"/>
    <property type="evidence" value="ECO:0007669"/>
    <property type="project" value="TreeGrafter"/>
</dbReference>
<comment type="caution">
    <text evidence="11">Lacks conserved residue(s) required for the propagation of feature annotation.</text>
</comment>
<evidence type="ECO:0000256" key="7">
    <source>
        <dbReference type="ARBA" id="ARBA00023054"/>
    </source>
</evidence>
<name>A0A452TH53_URSMA</name>
<keyword evidence="8 11" id="KW-0518">Myosin</keyword>
<keyword evidence="3" id="KW-0963">Cytoplasm</keyword>